<dbReference type="InterPro" id="IPR029058">
    <property type="entry name" value="AB_hydrolase_fold"/>
</dbReference>
<organism evidence="3">
    <name type="scientific">Candidatus Kentrum sp. MB</name>
    <dbReference type="NCBI Taxonomy" id="2138164"/>
    <lineage>
        <taxon>Bacteria</taxon>
        <taxon>Pseudomonadati</taxon>
        <taxon>Pseudomonadota</taxon>
        <taxon>Gammaproteobacteria</taxon>
        <taxon>Candidatus Kentrum</taxon>
    </lineage>
</organism>
<feature type="domain" description="Thioesterase" evidence="2">
    <location>
        <begin position="17"/>
        <end position="240"/>
    </location>
</feature>
<dbReference type="Gene3D" id="3.40.50.1820">
    <property type="entry name" value="alpha/beta hydrolase"/>
    <property type="match status" value="1"/>
</dbReference>
<dbReference type="EMBL" id="CAADFO010000008">
    <property type="protein sequence ID" value="VFK24440.1"/>
    <property type="molecule type" value="Genomic_DNA"/>
</dbReference>
<reference evidence="3" key="1">
    <citation type="submission" date="2019-02" db="EMBL/GenBank/DDBJ databases">
        <authorList>
            <person name="Gruber-Vodicka R. H."/>
            <person name="Seah K. B. B."/>
        </authorList>
    </citation>
    <scope>NUCLEOTIDE SEQUENCE</scope>
    <source>
        <strain evidence="3">BECK_BZ197</strain>
    </source>
</reference>
<dbReference type="InterPro" id="IPR012223">
    <property type="entry name" value="TEII"/>
</dbReference>
<name>A0A450X5E4_9GAMM</name>
<dbReference type="AlphaFoldDB" id="A0A450X5E4"/>
<dbReference type="PANTHER" id="PTHR11487">
    <property type="entry name" value="THIOESTERASE"/>
    <property type="match status" value="1"/>
</dbReference>
<dbReference type="PANTHER" id="PTHR11487:SF0">
    <property type="entry name" value="S-ACYL FATTY ACID SYNTHASE THIOESTERASE, MEDIUM CHAIN"/>
    <property type="match status" value="1"/>
</dbReference>
<dbReference type="SUPFAM" id="SSF53474">
    <property type="entry name" value="alpha/beta-Hydrolases"/>
    <property type="match status" value="1"/>
</dbReference>
<dbReference type="Pfam" id="PF00975">
    <property type="entry name" value="Thioesterase"/>
    <property type="match status" value="1"/>
</dbReference>
<keyword evidence="3" id="KW-0378">Hydrolase</keyword>
<evidence type="ECO:0000256" key="1">
    <source>
        <dbReference type="ARBA" id="ARBA00007169"/>
    </source>
</evidence>
<proteinExistence type="inferred from homology"/>
<sequence>MMDFWVAGSTNPNATMRLFCLPFAGGNTLTYRAWSQWLPREVDLCPVRLPGREGRFKEACYQDAVPLAQALASGLSSRLDLPFAFFGHSMGALVAFELARVLRRQGGPEPFCLMVSGREAPHLPLSRKAYHDLPDPELIDELRNYGGTPEIVLQNEEIMEIFLPTIRADFAIGETYAYVQEAPLGCPIRAFGGETDHLVSKADLDVWRQHTIDSFGLHMFSGGHFYLNGAEMSSLVRMVSGELERLTPVRK</sequence>
<dbReference type="GO" id="GO:0016787">
    <property type="term" value="F:hydrolase activity"/>
    <property type="evidence" value="ECO:0007669"/>
    <property type="project" value="UniProtKB-KW"/>
</dbReference>
<accession>A0A450X5E4</accession>
<dbReference type="InterPro" id="IPR001031">
    <property type="entry name" value="Thioesterase"/>
</dbReference>
<protein>
    <submittedName>
        <fullName evidence="3">Medium-chain acyl-[acyl-carrier-protein] hydrolase</fullName>
    </submittedName>
</protein>
<evidence type="ECO:0000313" key="3">
    <source>
        <dbReference type="EMBL" id="VFK24440.1"/>
    </source>
</evidence>
<evidence type="ECO:0000259" key="2">
    <source>
        <dbReference type="Pfam" id="PF00975"/>
    </source>
</evidence>
<dbReference type="GO" id="GO:0008610">
    <property type="term" value="P:lipid biosynthetic process"/>
    <property type="evidence" value="ECO:0007669"/>
    <property type="project" value="TreeGrafter"/>
</dbReference>
<gene>
    <name evidence="3" type="ORF">BECKMB1821G_GA0114241_100847</name>
</gene>
<comment type="similarity">
    <text evidence="1">Belongs to the thioesterase family.</text>
</comment>